<accession>A0ABU1ZYS4</accession>
<feature type="region of interest" description="Disordered" evidence="8">
    <location>
        <begin position="43"/>
        <end position="65"/>
    </location>
</feature>
<dbReference type="InterPro" id="IPR013149">
    <property type="entry name" value="ADH-like_C"/>
</dbReference>
<dbReference type="EMBL" id="JAVDXZ010000001">
    <property type="protein sequence ID" value="MDR7329995.1"/>
    <property type="molecule type" value="Genomic_DNA"/>
</dbReference>
<dbReference type="EC" id="1.1.1.1" evidence="3"/>
<evidence type="ECO:0000256" key="4">
    <source>
        <dbReference type="ARBA" id="ARBA00022723"/>
    </source>
</evidence>
<dbReference type="Gene3D" id="3.90.180.10">
    <property type="entry name" value="Medium-chain alcohol dehydrogenases, catalytic domain"/>
    <property type="match status" value="1"/>
</dbReference>
<dbReference type="InterPro" id="IPR017743">
    <property type="entry name" value="ADH_phosphonate_catab-assoc"/>
</dbReference>
<dbReference type="Proteomes" id="UP001180840">
    <property type="component" value="Unassembled WGS sequence"/>
</dbReference>
<dbReference type="Pfam" id="PF08240">
    <property type="entry name" value="ADH_N"/>
    <property type="match status" value="1"/>
</dbReference>
<comment type="cofactor">
    <cofactor evidence="1">
        <name>Zn(2+)</name>
        <dbReference type="ChEBI" id="CHEBI:29105"/>
    </cofactor>
</comment>
<feature type="domain" description="Enoyl reductase (ER)" evidence="9">
    <location>
        <begin position="12"/>
        <end position="330"/>
    </location>
</feature>
<dbReference type="InterPro" id="IPR011032">
    <property type="entry name" value="GroES-like_sf"/>
</dbReference>
<dbReference type="InterPro" id="IPR020843">
    <property type="entry name" value="ER"/>
</dbReference>
<comment type="similarity">
    <text evidence="2">Belongs to the zinc-containing alcohol dehydrogenase family.</text>
</comment>
<dbReference type="CDD" id="cd08231">
    <property type="entry name" value="MDR_TM0436_like"/>
    <property type="match status" value="1"/>
</dbReference>
<evidence type="ECO:0000259" key="9">
    <source>
        <dbReference type="SMART" id="SM00829"/>
    </source>
</evidence>
<evidence type="ECO:0000256" key="1">
    <source>
        <dbReference type="ARBA" id="ARBA00001947"/>
    </source>
</evidence>
<evidence type="ECO:0000256" key="2">
    <source>
        <dbReference type="ARBA" id="ARBA00008072"/>
    </source>
</evidence>
<dbReference type="SUPFAM" id="SSF50129">
    <property type="entry name" value="GroES-like"/>
    <property type="match status" value="1"/>
</dbReference>
<dbReference type="PANTHER" id="PTHR42940">
    <property type="entry name" value="ALCOHOL DEHYDROGENASE 1-RELATED"/>
    <property type="match status" value="1"/>
</dbReference>
<gene>
    <name evidence="10" type="ORF">J2S39_001671</name>
</gene>
<dbReference type="RefSeq" id="WP_290195286.1">
    <property type="nucleotide sequence ID" value="NZ_CP047654.1"/>
</dbReference>
<keyword evidence="4" id="KW-0479">Metal-binding</keyword>
<reference evidence="10" key="1">
    <citation type="submission" date="2023-07" db="EMBL/GenBank/DDBJ databases">
        <title>Sequencing the genomes of 1000 actinobacteria strains.</title>
        <authorList>
            <person name="Klenk H.-P."/>
        </authorList>
    </citation>
    <scope>NUCLEOTIDE SEQUENCE</scope>
    <source>
        <strain evidence="10">DSM 107476</strain>
    </source>
</reference>
<evidence type="ECO:0000256" key="5">
    <source>
        <dbReference type="ARBA" id="ARBA00022833"/>
    </source>
</evidence>
<dbReference type="InterPro" id="IPR036291">
    <property type="entry name" value="NAD(P)-bd_dom_sf"/>
</dbReference>
<dbReference type="Pfam" id="PF00107">
    <property type="entry name" value="ADH_zinc_N"/>
    <property type="match status" value="1"/>
</dbReference>
<keyword evidence="5" id="KW-0862">Zinc</keyword>
<evidence type="ECO:0000256" key="3">
    <source>
        <dbReference type="ARBA" id="ARBA00013190"/>
    </source>
</evidence>
<keyword evidence="7" id="KW-0520">NAD</keyword>
<keyword evidence="11" id="KW-1185">Reference proteome</keyword>
<evidence type="ECO:0000256" key="8">
    <source>
        <dbReference type="SAM" id="MobiDB-lite"/>
    </source>
</evidence>
<dbReference type="InterPro" id="IPR013154">
    <property type="entry name" value="ADH-like_N"/>
</dbReference>
<protein>
    <recommendedName>
        <fullName evidence="3">alcohol dehydrogenase</fullName>
        <ecNumber evidence="3">1.1.1.1</ecNumber>
    </recommendedName>
</protein>
<proteinExistence type="inferred from homology"/>
<comment type="caution">
    <text evidence="10">The sequence shown here is derived from an EMBL/GenBank/DDBJ whole genome shotgun (WGS) entry which is preliminary data.</text>
</comment>
<dbReference type="NCBIfam" id="TIGR03366">
    <property type="entry name" value="HpnZ_proposed"/>
    <property type="match status" value="1"/>
</dbReference>
<keyword evidence="6" id="KW-0560">Oxidoreductase</keyword>
<evidence type="ECO:0000313" key="10">
    <source>
        <dbReference type="EMBL" id="MDR7329995.1"/>
    </source>
</evidence>
<dbReference type="SMART" id="SM00829">
    <property type="entry name" value="PKS_ER"/>
    <property type="match status" value="1"/>
</dbReference>
<dbReference type="SUPFAM" id="SSF51735">
    <property type="entry name" value="NAD(P)-binding Rossmann-fold domains"/>
    <property type="match status" value="1"/>
</dbReference>
<evidence type="ECO:0000256" key="7">
    <source>
        <dbReference type="ARBA" id="ARBA00023027"/>
    </source>
</evidence>
<dbReference type="Gene3D" id="3.40.50.720">
    <property type="entry name" value="NAD(P)-binding Rossmann-like Domain"/>
    <property type="match status" value="1"/>
</dbReference>
<evidence type="ECO:0000313" key="11">
    <source>
        <dbReference type="Proteomes" id="UP001180840"/>
    </source>
</evidence>
<name>A0ABU1ZYS4_9CORY</name>
<dbReference type="PANTHER" id="PTHR42940:SF3">
    <property type="entry name" value="ALCOHOL DEHYDROGENASE 1-RELATED"/>
    <property type="match status" value="1"/>
</dbReference>
<organism evidence="10 11">
    <name type="scientific">Corynebacterium guangdongense</name>
    <dbReference type="NCBI Taxonomy" id="1783348"/>
    <lineage>
        <taxon>Bacteria</taxon>
        <taxon>Bacillati</taxon>
        <taxon>Actinomycetota</taxon>
        <taxon>Actinomycetes</taxon>
        <taxon>Mycobacteriales</taxon>
        <taxon>Corynebacteriaceae</taxon>
        <taxon>Corynebacterium</taxon>
    </lineage>
</organism>
<evidence type="ECO:0000256" key="6">
    <source>
        <dbReference type="ARBA" id="ARBA00023002"/>
    </source>
</evidence>
<sequence>MAHASAQLWLGGDRFRSEQVPLPELNDGELLVEITAATICGSDRHTVSGRRPGPHPSILGHEGTGQVSASRRAGVRVGDRVVFSVTDTCGECARCRAGLSAKCLDVRKIGHELFDGGWRLNGTYATHLVVRPGQAVATVPEHVGDAVAATAGCAVATVMACLEAAGPLTGRTVLVNGLGMLGVTAVAAAKVGGAGHVIAVDPNERSRLLVDGLADDVLAPGQARGPVDVAIELSGARPGVEATLGSLDIGGTAVLAGSVAPTEPVDLDPEWLVRGWRTVTGVHNYEPRHLSGAVRFLGEHGSLLPWEEILGRRYPLEKLAEAFRAAPDGLREVVDIRLG</sequence>